<keyword evidence="1" id="KW-0732">Signal</keyword>
<accession>A0ABV8DD59</accession>
<comment type="caution">
    <text evidence="2">The sequence shown here is derived from an EMBL/GenBank/DDBJ whole genome shotgun (WGS) entry which is preliminary data.</text>
</comment>
<dbReference type="EMBL" id="JBHSAJ010000053">
    <property type="protein sequence ID" value="MFC3936465.1"/>
    <property type="molecule type" value="Genomic_DNA"/>
</dbReference>
<gene>
    <name evidence="2" type="ORF">ACFOW3_17755</name>
</gene>
<reference evidence="3" key="1">
    <citation type="journal article" date="2019" name="Int. J. Syst. Evol. Microbiol.">
        <title>The Global Catalogue of Microorganisms (GCM) 10K type strain sequencing project: providing services to taxonomists for standard genome sequencing and annotation.</title>
        <authorList>
            <consortium name="The Broad Institute Genomics Platform"/>
            <consortium name="The Broad Institute Genome Sequencing Center for Infectious Disease"/>
            <person name="Wu L."/>
            <person name="Ma J."/>
        </authorList>
    </citation>
    <scope>NUCLEOTIDE SEQUENCE [LARGE SCALE GENOMIC DNA]</scope>
    <source>
        <strain evidence="3">CCUG 2113</strain>
    </source>
</reference>
<proteinExistence type="predicted"/>
<evidence type="ECO:0000313" key="2">
    <source>
        <dbReference type="EMBL" id="MFC3936465.1"/>
    </source>
</evidence>
<evidence type="ECO:0000313" key="3">
    <source>
        <dbReference type="Proteomes" id="UP001595693"/>
    </source>
</evidence>
<feature type="signal peptide" evidence="1">
    <location>
        <begin position="1"/>
        <end position="28"/>
    </location>
</feature>
<dbReference type="RefSeq" id="WP_055398456.1">
    <property type="nucleotide sequence ID" value="NZ_JAMXAX010000118.1"/>
</dbReference>
<keyword evidence="3" id="KW-1185">Reference proteome</keyword>
<evidence type="ECO:0000256" key="1">
    <source>
        <dbReference type="SAM" id="SignalP"/>
    </source>
</evidence>
<organism evidence="2 3">
    <name type="scientific">Acidovorax facilis</name>
    <dbReference type="NCBI Taxonomy" id="12917"/>
    <lineage>
        <taxon>Bacteria</taxon>
        <taxon>Pseudomonadati</taxon>
        <taxon>Pseudomonadota</taxon>
        <taxon>Betaproteobacteria</taxon>
        <taxon>Burkholderiales</taxon>
        <taxon>Comamonadaceae</taxon>
        <taxon>Acidovorax</taxon>
    </lineage>
</organism>
<evidence type="ECO:0008006" key="4">
    <source>
        <dbReference type="Google" id="ProtNLM"/>
    </source>
</evidence>
<dbReference type="PROSITE" id="PS51257">
    <property type="entry name" value="PROKAR_LIPOPROTEIN"/>
    <property type="match status" value="1"/>
</dbReference>
<feature type="chain" id="PRO_5046752330" description="Lipoprotein" evidence="1">
    <location>
        <begin position="29"/>
        <end position="244"/>
    </location>
</feature>
<name>A0ABV8DD59_9BURK</name>
<dbReference type="Proteomes" id="UP001595693">
    <property type="component" value="Unassembled WGS sequence"/>
</dbReference>
<sequence length="244" mass="26656">MTLTISKFRRLLPLLPVLAVTVFTVACAPLTVPPKSEYPVGRARLVLPPGAWQDLGTSEEATSSPAGRTPLQTRAVALRGAQGEWLAAVRVQTNRTGDLRGSPQGVGYCPPQQDVVVKDPADGSPVRADCLRFKLWASSPKWLEKNRPDLGQWMASRQIALSTPYAHVSYRYVTEAGVWVAVDALVDQRLISVRPRNNEEFLVAGLPFQQWAYDLAQAARLSAGMMDGHLAIPPFPFAEAASRK</sequence>
<protein>
    <recommendedName>
        <fullName evidence="4">Lipoprotein</fullName>
    </recommendedName>
</protein>